<dbReference type="Proteomes" id="UP000237229">
    <property type="component" value="Unassembled WGS sequence"/>
</dbReference>
<accession>A0ABX4ZRG2</accession>
<evidence type="ECO:0000313" key="1">
    <source>
        <dbReference type="EMBL" id="POY42108.1"/>
    </source>
</evidence>
<gene>
    <name evidence="1" type="ORF">C3Z13_07825</name>
</gene>
<dbReference type="InterPro" id="IPR010352">
    <property type="entry name" value="DUF945"/>
</dbReference>
<organism evidence="1 2">
    <name type="scientific">Avibacterium endocarditidis</name>
    <dbReference type="NCBI Taxonomy" id="380674"/>
    <lineage>
        <taxon>Bacteria</taxon>
        <taxon>Pseudomonadati</taxon>
        <taxon>Pseudomonadota</taxon>
        <taxon>Gammaproteobacteria</taxon>
        <taxon>Pasteurellales</taxon>
        <taxon>Pasteurellaceae</taxon>
        <taxon>Avibacterium</taxon>
    </lineage>
</organism>
<dbReference type="Pfam" id="PF06097">
    <property type="entry name" value="DUF945"/>
    <property type="match status" value="1"/>
</dbReference>
<sequence length="471" mass="53420">MLFFCKFYLKGNVMKKSALSIGLIAILGGAWCGGAWYTGKIAEQKYIDYIQLSNQHLQQSFADTGYSVQIKDAILDRGFFSSDVRYQLEIKGEELNGTIPFVGKIHHGPITLNDFSFALFSADTEVEKTQDTQAYFAANGKNPLRTVTTMSYGQEIKGKVYSDVAHKTDDQIEMAWNLDGKFDVDQQGYGKSEIDVSKFSLIINDKDRLLIENLKGKGYILPTQWKNIYQGDTDVSIEKISLHKAENNLDLVLDNIDIENKINEKNGFIDTNFDYTVKNILVDNKVLTGLKFKGAVNHILGDAVNRLNELDESDFNNDKVLSQIQKEILANQPVLDIDKLELFNDKGKAFDAEVKIALSQAFQSALENEKVFDAFDSFKISAESEKKALVQFVKNIFAINPRTQQVSEQEVENIVEQYLTEMGSNNFLMLKDDKANFKILLDKDKQKLIFNNQEMSENDMKMAIMLLMMAY</sequence>
<keyword evidence="2" id="KW-1185">Reference proteome</keyword>
<dbReference type="EMBL" id="PQVI01000095">
    <property type="protein sequence ID" value="POY42108.1"/>
    <property type="molecule type" value="Genomic_DNA"/>
</dbReference>
<name>A0ABX4ZRG2_9PAST</name>
<comment type="caution">
    <text evidence="1">The sequence shown here is derived from an EMBL/GenBank/DDBJ whole genome shotgun (WGS) entry which is preliminary data.</text>
</comment>
<protein>
    <recommendedName>
        <fullName evidence="3">DUF945 domain-containing protein</fullName>
    </recommendedName>
</protein>
<reference evidence="1 2" key="1">
    <citation type="submission" date="2018-02" db="EMBL/GenBank/DDBJ databases">
        <title>Classification genera of Pasteurellaceae by whole genome sequence comparison.</title>
        <authorList>
            <person name="Christensen H."/>
        </authorList>
    </citation>
    <scope>NUCLEOTIDE SEQUENCE [LARGE SCALE GENOMIC DNA]</scope>
    <source>
        <strain evidence="1 2">20186H4H1</strain>
    </source>
</reference>
<evidence type="ECO:0008006" key="3">
    <source>
        <dbReference type="Google" id="ProtNLM"/>
    </source>
</evidence>
<proteinExistence type="predicted"/>
<evidence type="ECO:0000313" key="2">
    <source>
        <dbReference type="Proteomes" id="UP000237229"/>
    </source>
</evidence>